<keyword evidence="2" id="KW-0808">Transferase</keyword>
<comment type="caution">
    <text evidence="7">The sequence shown here is derived from an EMBL/GenBank/DDBJ whole genome shotgun (WGS) entry which is preliminary data.</text>
</comment>
<evidence type="ECO:0000313" key="7">
    <source>
        <dbReference type="EMBL" id="CAF1005419.1"/>
    </source>
</evidence>
<evidence type="ECO:0000256" key="5">
    <source>
        <dbReference type="ARBA" id="ARBA00022840"/>
    </source>
</evidence>
<dbReference type="Proteomes" id="UP000663860">
    <property type="component" value="Unassembled WGS sequence"/>
</dbReference>
<evidence type="ECO:0000313" key="8">
    <source>
        <dbReference type="EMBL" id="CAF3599591.1"/>
    </source>
</evidence>
<feature type="domain" description="Protein kinase" evidence="6">
    <location>
        <begin position="1"/>
        <end position="98"/>
    </location>
</feature>
<keyword evidence="5" id="KW-0067">ATP-binding</keyword>
<dbReference type="EMBL" id="CAJOBB010000181">
    <property type="protein sequence ID" value="CAF3599591.1"/>
    <property type="molecule type" value="Genomic_DNA"/>
</dbReference>
<name>A0A814H400_9BILA</name>
<evidence type="ECO:0000256" key="3">
    <source>
        <dbReference type="ARBA" id="ARBA00022741"/>
    </source>
</evidence>
<dbReference type="PANTHER" id="PTHR24342:SF20">
    <property type="entry name" value="MYOSIN LIGHT CHAIN KINASE, SMOOTH MUSCLE"/>
    <property type="match status" value="1"/>
</dbReference>
<organism evidence="7 9">
    <name type="scientific">Adineta steineri</name>
    <dbReference type="NCBI Taxonomy" id="433720"/>
    <lineage>
        <taxon>Eukaryota</taxon>
        <taxon>Metazoa</taxon>
        <taxon>Spiralia</taxon>
        <taxon>Gnathifera</taxon>
        <taxon>Rotifera</taxon>
        <taxon>Eurotatoria</taxon>
        <taxon>Bdelloidea</taxon>
        <taxon>Adinetida</taxon>
        <taxon>Adinetidae</taxon>
        <taxon>Adineta</taxon>
    </lineage>
</organism>
<evidence type="ECO:0000259" key="6">
    <source>
        <dbReference type="PROSITE" id="PS50011"/>
    </source>
</evidence>
<dbReference type="InterPro" id="IPR008271">
    <property type="entry name" value="Ser/Thr_kinase_AS"/>
</dbReference>
<accession>A0A814H400</accession>
<dbReference type="GO" id="GO:0005524">
    <property type="term" value="F:ATP binding"/>
    <property type="evidence" value="ECO:0007669"/>
    <property type="project" value="UniProtKB-KW"/>
</dbReference>
<dbReference type="EMBL" id="CAJNOE010000169">
    <property type="protein sequence ID" value="CAF1005419.1"/>
    <property type="molecule type" value="Genomic_DNA"/>
</dbReference>
<dbReference type="Pfam" id="PF00069">
    <property type="entry name" value="Pkinase"/>
    <property type="match status" value="1"/>
</dbReference>
<gene>
    <name evidence="7" type="ORF">IZO911_LOCUS17877</name>
    <name evidence="8" type="ORF">KXQ929_LOCUS5060</name>
</gene>
<dbReference type="PROSITE" id="PS00108">
    <property type="entry name" value="PROTEIN_KINASE_ST"/>
    <property type="match status" value="1"/>
</dbReference>
<evidence type="ECO:0000256" key="2">
    <source>
        <dbReference type="ARBA" id="ARBA00022679"/>
    </source>
</evidence>
<dbReference type="Proteomes" id="UP000663868">
    <property type="component" value="Unassembled WGS sequence"/>
</dbReference>
<evidence type="ECO:0000256" key="4">
    <source>
        <dbReference type="ARBA" id="ARBA00022777"/>
    </source>
</evidence>
<sequence length="98" mass="10757">MHENNIVHLDLKPENIMCETKTSTNIKICDFGLATKLDPNEIVKVSPATVEFAVPEIVDHDAVGFYTDMWAVGVLAYVILSGFSPFGGDDEADTKENI</sequence>
<dbReference type="Gene3D" id="1.10.510.10">
    <property type="entry name" value="Transferase(Phosphotransferase) domain 1"/>
    <property type="match status" value="1"/>
</dbReference>
<evidence type="ECO:0000313" key="9">
    <source>
        <dbReference type="Proteomes" id="UP000663860"/>
    </source>
</evidence>
<dbReference type="GO" id="GO:0005634">
    <property type="term" value="C:nucleus"/>
    <property type="evidence" value="ECO:0007669"/>
    <property type="project" value="TreeGrafter"/>
</dbReference>
<dbReference type="GO" id="GO:0004674">
    <property type="term" value="F:protein serine/threonine kinase activity"/>
    <property type="evidence" value="ECO:0007669"/>
    <property type="project" value="UniProtKB-KW"/>
</dbReference>
<dbReference type="PROSITE" id="PS50011">
    <property type="entry name" value="PROTEIN_KINASE_DOM"/>
    <property type="match status" value="1"/>
</dbReference>
<proteinExistence type="predicted"/>
<keyword evidence="1" id="KW-0723">Serine/threonine-protein kinase</keyword>
<dbReference type="SUPFAM" id="SSF56112">
    <property type="entry name" value="Protein kinase-like (PK-like)"/>
    <property type="match status" value="1"/>
</dbReference>
<dbReference type="AlphaFoldDB" id="A0A814H400"/>
<keyword evidence="4" id="KW-0418">Kinase</keyword>
<dbReference type="PANTHER" id="PTHR24342">
    <property type="entry name" value="SERINE/THREONINE-PROTEIN KINASE 17"/>
    <property type="match status" value="1"/>
</dbReference>
<dbReference type="InterPro" id="IPR000719">
    <property type="entry name" value="Prot_kinase_dom"/>
</dbReference>
<reference evidence="7" key="1">
    <citation type="submission" date="2021-02" db="EMBL/GenBank/DDBJ databases">
        <authorList>
            <person name="Nowell W R."/>
        </authorList>
    </citation>
    <scope>NUCLEOTIDE SEQUENCE</scope>
</reference>
<protein>
    <recommendedName>
        <fullName evidence="6">Protein kinase domain-containing protein</fullName>
    </recommendedName>
</protein>
<evidence type="ECO:0000256" key="1">
    <source>
        <dbReference type="ARBA" id="ARBA00022527"/>
    </source>
</evidence>
<dbReference type="GO" id="GO:0035556">
    <property type="term" value="P:intracellular signal transduction"/>
    <property type="evidence" value="ECO:0007669"/>
    <property type="project" value="TreeGrafter"/>
</dbReference>
<dbReference type="InterPro" id="IPR011009">
    <property type="entry name" value="Kinase-like_dom_sf"/>
</dbReference>
<dbReference type="GO" id="GO:0043065">
    <property type="term" value="P:positive regulation of apoptotic process"/>
    <property type="evidence" value="ECO:0007669"/>
    <property type="project" value="TreeGrafter"/>
</dbReference>
<keyword evidence="3" id="KW-0547">Nucleotide-binding</keyword>